<evidence type="ECO:0000313" key="2">
    <source>
        <dbReference type="EnsemblPlants" id="LPERR04G02840.1"/>
    </source>
</evidence>
<proteinExistence type="predicted"/>
<dbReference type="Proteomes" id="UP000032180">
    <property type="component" value="Chromosome 4"/>
</dbReference>
<organism evidence="2 3">
    <name type="scientific">Leersia perrieri</name>
    <dbReference type="NCBI Taxonomy" id="77586"/>
    <lineage>
        <taxon>Eukaryota</taxon>
        <taxon>Viridiplantae</taxon>
        <taxon>Streptophyta</taxon>
        <taxon>Embryophyta</taxon>
        <taxon>Tracheophyta</taxon>
        <taxon>Spermatophyta</taxon>
        <taxon>Magnoliopsida</taxon>
        <taxon>Liliopsida</taxon>
        <taxon>Poales</taxon>
        <taxon>Poaceae</taxon>
        <taxon>BOP clade</taxon>
        <taxon>Oryzoideae</taxon>
        <taxon>Oryzeae</taxon>
        <taxon>Oryzinae</taxon>
        <taxon>Leersia</taxon>
    </lineage>
</organism>
<reference evidence="2 3" key="1">
    <citation type="submission" date="2012-08" db="EMBL/GenBank/DDBJ databases">
        <title>Oryza genome evolution.</title>
        <authorList>
            <person name="Wing R.A."/>
        </authorList>
    </citation>
    <scope>NUCLEOTIDE SEQUENCE</scope>
</reference>
<accession>A0A0D9W2N9</accession>
<evidence type="ECO:0000313" key="3">
    <source>
        <dbReference type="Proteomes" id="UP000032180"/>
    </source>
</evidence>
<dbReference type="CDD" id="cd22160">
    <property type="entry name" value="F-box_AtFBL13-like"/>
    <property type="match status" value="1"/>
</dbReference>
<feature type="domain" description="F-box" evidence="1">
    <location>
        <begin position="67"/>
        <end position="103"/>
    </location>
</feature>
<dbReference type="InterPro" id="IPR001810">
    <property type="entry name" value="F-box_dom"/>
</dbReference>
<dbReference type="EnsemblPlants" id="LPERR04G02840.1">
    <property type="protein sequence ID" value="LPERR04G02840.1"/>
    <property type="gene ID" value="LPERR04G02840"/>
</dbReference>
<evidence type="ECO:0000259" key="1">
    <source>
        <dbReference type="PROSITE" id="PS50181"/>
    </source>
</evidence>
<dbReference type="InterPro" id="IPR036047">
    <property type="entry name" value="F-box-like_dom_sf"/>
</dbReference>
<dbReference type="Gramene" id="LPERR04G02840.1">
    <property type="protein sequence ID" value="LPERR04G02840.1"/>
    <property type="gene ID" value="LPERR04G02840"/>
</dbReference>
<dbReference type="STRING" id="77586.A0A0D9W2N9"/>
<dbReference type="InterPro" id="IPR006566">
    <property type="entry name" value="FBD"/>
</dbReference>
<dbReference type="Gene3D" id="1.20.1280.50">
    <property type="match status" value="1"/>
</dbReference>
<dbReference type="PANTHER" id="PTHR32141">
    <property type="match status" value="1"/>
</dbReference>
<dbReference type="SUPFAM" id="SSF52047">
    <property type="entry name" value="RNI-like"/>
    <property type="match status" value="1"/>
</dbReference>
<dbReference type="Gene3D" id="3.80.10.10">
    <property type="entry name" value="Ribonuclease Inhibitor"/>
    <property type="match status" value="1"/>
</dbReference>
<dbReference type="InterPro" id="IPR053781">
    <property type="entry name" value="F-box_AtFBL13-like"/>
</dbReference>
<reference evidence="2" key="3">
    <citation type="submission" date="2015-04" db="UniProtKB">
        <authorList>
            <consortium name="EnsemblPlants"/>
        </authorList>
    </citation>
    <scope>IDENTIFICATION</scope>
</reference>
<dbReference type="Pfam" id="PF00646">
    <property type="entry name" value="F-box"/>
    <property type="match status" value="1"/>
</dbReference>
<dbReference type="InterPro" id="IPR032675">
    <property type="entry name" value="LRR_dom_sf"/>
</dbReference>
<dbReference type="eggNOG" id="ENOG502R52A">
    <property type="taxonomic scope" value="Eukaryota"/>
</dbReference>
<name>A0A0D9W2N9_9ORYZ</name>
<reference evidence="3" key="2">
    <citation type="submission" date="2013-12" db="EMBL/GenBank/DDBJ databases">
        <authorList>
            <person name="Yu Y."/>
            <person name="Lee S."/>
            <person name="de Baynast K."/>
            <person name="Wissotski M."/>
            <person name="Liu L."/>
            <person name="Talag J."/>
            <person name="Goicoechea J."/>
            <person name="Angelova A."/>
            <person name="Jetty R."/>
            <person name="Kudrna D."/>
            <person name="Golser W."/>
            <person name="Rivera L."/>
            <person name="Zhang J."/>
            <person name="Wing R."/>
        </authorList>
    </citation>
    <scope>NUCLEOTIDE SEQUENCE</scope>
</reference>
<sequence length="521" mass="57946">MAEFIHLDPATVAEALRRGEDPRNLEECTKQILTYAYESLPNPPIPITSAPRCPRSRSASAAAPDGVDRISLLPDTILANIVTRLPIKDAARTATLSRRWRPVWRATPLVLLDAHLLRRSFARSPPTRADTPGLVAAVSRILASHPGPFRCVHLLCGFMGSQMAQLEHWLRFLAAKGVEDLVLVNRPWPLDSPLPAAILRISTLTRLYIGLWKFPDTDRLPRNTAFPRLRELGIYSVVMEKEGSEIEWMVERSPVLETLNIMGANKQAVRIRLESKSLRCVQISLSFVRSFALVDAPCLERLVLYGSCRRGDDSCDRVKIGHAPNLQVLGFLETGNHMLEIHDSFVSAGIRSTPSALFTSVKILGLLVNFGVSHDAKMLPNFLKCFPNAEALHITCDKCTEATSLVISPNFWDAAGPIESIVSHVNVLTIREFKGEPNAISFLQYFVQNAQMLKNMAVVLANPSYTSYSIDTLGTARILRSVKWASKICSTQVYKSDDPEGGQVWSFKRGSDYGIRDPFVY</sequence>
<dbReference type="AlphaFoldDB" id="A0A0D9W2N9"/>
<protein>
    <recommendedName>
        <fullName evidence="1">F-box domain-containing protein</fullName>
    </recommendedName>
</protein>
<dbReference type="SUPFAM" id="SSF81383">
    <property type="entry name" value="F-box domain"/>
    <property type="match status" value="1"/>
</dbReference>
<dbReference type="PANTHER" id="PTHR32141:SF50">
    <property type="entry name" value="OS01G0706266 PROTEIN"/>
    <property type="match status" value="1"/>
</dbReference>
<keyword evidence="3" id="KW-1185">Reference proteome</keyword>
<dbReference type="InterPro" id="IPR055411">
    <property type="entry name" value="LRR_FXL15/At3g58940/PEG3-like"/>
</dbReference>
<dbReference type="InterPro" id="IPR055302">
    <property type="entry name" value="F-box_dom-containing"/>
</dbReference>
<dbReference type="HOGENOM" id="CLU_023151_4_2_1"/>
<dbReference type="Pfam" id="PF24758">
    <property type="entry name" value="LRR_At5g56370"/>
    <property type="match status" value="1"/>
</dbReference>
<dbReference type="PROSITE" id="PS50181">
    <property type="entry name" value="FBOX"/>
    <property type="match status" value="1"/>
</dbReference>
<dbReference type="Pfam" id="PF08387">
    <property type="entry name" value="FBD"/>
    <property type="match status" value="1"/>
</dbReference>